<feature type="region of interest" description="Disordered" evidence="1">
    <location>
        <begin position="1"/>
        <end position="25"/>
    </location>
</feature>
<accession>A0A0N4SW40</accession>
<feature type="compositionally biased region" description="Basic and acidic residues" evidence="1">
    <location>
        <begin position="12"/>
        <end position="25"/>
    </location>
</feature>
<dbReference type="AGR" id="MGI:1329045"/>
<dbReference type="GeneTree" id="ENSGT00940000158155"/>
<evidence type="ECO:0000313" key="2">
    <source>
        <dbReference type="Ensembl" id="ENSMUSP00000145361.2"/>
    </source>
</evidence>
<reference evidence="2 4" key="2">
    <citation type="journal article" date="2011" name="PLoS Biol.">
        <title>Modernizing reference genome assemblies.</title>
        <authorList>
            <person name="Church D.M."/>
            <person name="Schneider V.A."/>
            <person name="Graves T."/>
            <person name="Auger K."/>
            <person name="Cunningham F."/>
            <person name="Bouk N."/>
            <person name="Chen H.C."/>
            <person name="Agarwala R."/>
            <person name="McLaren W.M."/>
            <person name="Ritchie G.R."/>
            <person name="Albracht D."/>
            <person name="Kremitzki M."/>
            <person name="Rock S."/>
            <person name="Kotkiewicz H."/>
            <person name="Kremitzki C."/>
            <person name="Wollam A."/>
            <person name="Trani L."/>
            <person name="Fulton L."/>
            <person name="Fulton R."/>
            <person name="Matthews L."/>
            <person name="Whitehead S."/>
            <person name="Chow W."/>
            <person name="Torrance J."/>
            <person name="Dunn M."/>
            <person name="Harden G."/>
            <person name="Threadgold G."/>
            <person name="Wood J."/>
            <person name="Collins J."/>
            <person name="Heath P."/>
            <person name="Griffiths G."/>
            <person name="Pelan S."/>
            <person name="Grafham D."/>
            <person name="Eichler E.E."/>
            <person name="Weinstock G."/>
            <person name="Mardis E.R."/>
            <person name="Wilson R.K."/>
            <person name="Howe K."/>
            <person name="Flicek P."/>
            <person name="Hubbard T."/>
        </authorList>
    </citation>
    <scope>NUCLEOTIDE SEQUENCE [LARGE SCALE GENOMIC DNA]</scope>
    <source>
        <strain evidence="2 4">C57BL/6J</strain>
    </source>
</reference>
<keyword evidence="4" id="KW-1185">Reference proteome</keyword>
<evidence type="ECO:0000313" key="4">
    <source>
        <dbReference type="Proteomes" id="UP000000589"/>
    </source>
</evidence>
<dbReference type="Antibodypedia" id="10458">
    <property type="antibodies" value="268 antibodies from 24 providers"/>
</dbReference>
<dbReference type="AlphaFoldDB" id="A0A0N4SW40"/>
<reference evidence="2" key="4">
    <citation type="submission" date="2025-09" db="UniProtKB">
        <authorList>
            <consortium name="Ensembl"/>
        </authorList>
    </citation>
    <scope>IDENTIFICATION</scope>
    <source>
        <strain evidence="2">C57BL/6J</strain>
    </source>
</reference>
<dbReference type="VEuPathDB" id="HostDB:ENSMUSG00000001521"/>
<organism evidence="2 4">
    <name type="scientific">Mus musculus</name>
    <name type="common">Mouse</name>
    <dbReference type="NCBI Taxonomy" id="10090"/>
    <lineage>
        <taxon>Eukaryota</taxon>
        <taxon>Metazoa</taxon>
        <taxon>Chordata</taxon>
        <taxon>Craniata</taxon>
        <taxon>Vertebrata</taxon>
        <taxon>Euteleostomi</taxon>
        <taxon>Mammalia</taxon>
        <taxon>Eutheria</taxon>
        <taxon>Euarchontoglires</taxon>
        <taxon>Glires</taxon>
        <taxon>Rodentia</taxon>
        <taxon>Myomorpha</taxon>
        <taxon>Muroidea</taxon>
        <taxon>Muridae</taxon>
        <taxon>Murinae</taxon>
        <taxon>Mus</taxon>
        <taxon>Mus</taxon>
    </lineage>
</organism>
<dbReference type="Ensembl" id="ENSMUST00000157005.3">
    <property type="protein sequence ID" value="ENSMUSP00000145361.2"/>
    <property type="gene ID" value="ENSMUSG00000001521.13"/>
</dbReference>
<dbReference type="MGI" id="MGI:1329045">
    <property type="gene designation" value="Tulp3"/>
</dbReference>
<dbReference type="Bgee" id="ENSMUSG00000001521">
    <property type="expression patterns" value="Expressed in animal zygote and 243 other cell types or tissues"/>
</dbReference>
<reference evidence="2 4" key="1">
    <citation type="journal article" date="2009" name="PLoS Biol.">
        <title>Lineage-specific biology revealed by a finished genome assembly of the mouse.</title>
        <authorList>
            <consortium name="Mouse Genome Sequencing Consortium"/>
            <person name="Church D.M."/>
            <person name="Goodstadt L."/>
            <person name="Hillier L.W."/>
            <person name="Zody M.C."/>
            <person name="Goldstein S."/>
            <person name="She X."/>
            <person name="Bult C.J."/>
            <person name="Agarwala R."/>
            <person name="Cherry J.L."/>
            <person name="DiCuccio M."/>
            <person name="Hlavina W."/>
            <person name="Kapustin Y."/>
            <person name="Meric P."/>
            <person name="Maglott D."/>
            <person name="Birtle Z."/>
            <person name="Marques A.C."/>
            <person name="Graves T."/>
            <person name="Zhou S."/>
            <person name="Teague B."/>
            <person name="Potamousis K."/>
            <person name="Churas C."/>
            <person name="Place M."/>
            <person name="Herschleb J."/>
            <person name="Runnheim R."/>
            <person name="Forrest D."/>
            <person name="Amos-Landgraf J."/>
            <person name="Schwartz D.C."/>
            <person name="Cheng Z."/>
            <person name="Lindblad-Toh K."/>
            <person name="Eichler E.E."/>
            <person name="Ponting C.P."/>
        </authorList>
    </citation>
    <scope>NUCLEOTIDE SEQUENCE [LARGE SCALE GENOMIC DNA]</scope>
    <source>
        <strain evidence="2 4">C57BL/6J</strain>
    </source>
</reference>
<reference evidence="2" key="3">
    <citation type="submission" date="2025-08" db="UniProtKB">
        <authorList>
            <consortium name="Ensembl"/>
        </authorList>
    </citation>
    <scope>IDENTIFICATION</scope>
    <source>
        <strain evidence="2">C57BL/6J</strain>
    </source>
</reference>
<evidence type="ECO:0000256" key="1">
    <source>
        <dbReference type="SAM" id="MobiDB-lite"/>
    </source>
</evidence>
<evidence type="ECO:0000313" key="3">
    <source>
        <dbReference type="MGI" id="MGI:1329045"/>
    </source>
</evidence>
<dbReference type="Proteomes" id="UP000000589">
    <property type="component" value="Chromosome 6"/>
</dbReference>
<proteinExistence type="predicted"/>
<protein>
    <submittedName>
        <fullName evidence="2">TUB like protein 3</fullName>
    </submittedName>
</protein>
<sequence>MEAARCAPGPRGDSKKTIHKEVCGV</sequence>
<gene>
    <name evidence="2 3" type="primary">Tulp3</name>
</gene>
<name>A0A0N4SW40_MOUSE</name>
<dbReference type="ExpressionAtlas" id="A0A0N4SW40">
    <property type="expression patterns" value="baseline and differential"/>
</dbReference>